<feature type="compositionally biased region" description="Basic and acidic residues" evidence="1">
    <location>
        <begin position="423"/>
        <end position="441"/>
    </location>
</feature>
<feature type="compositionally biased region" description="Basic residues" evidence="1">
    <location>
        <begin position="539"/>
        <end position="548"/>
    </location>
</feature>
<evidence type="ECO:0000313" key="3">
    <source>
        <dbReference type="Proteomes" id="UP001437256"/>
    </source>
</evidence>
<reference evidence="2 3" key="1">
    <citation type="submission" date="2024-05" db="EMBL/GenBank/DDBJ databases">
        <title>A draft genome resource for the thread blight pathogen Marasmius tenuissimus strain MS-2.</title>
        <authorList>
            <person name="Yulfo-Soto G.E."/>
            <person name="Baruah I.K."/>
            <person name="Amoako-Attah I."/>
            <person name="Bukari Y."/>
            <person name="Meinhardt L.W."/>
            <person name="Bailey B.A."/>
            <person name="Cohen S.P."/>
        </authorList>
    </citation>
    <scope>NUCLEOTIDE SEQUENCE [LARGE SCALE GENOMIC DNA]</scope>
    <source>
        <strain evidence="2 3">MS-2</strain>
    </source>
</reference>
<evidence type="ECO:0000256" key="1">
    <source>
        <dbReference type="SAM" id="MobiDB-lite"/>
    </source>
</evidence>
<accession>A0ABR3A793</accession>
<dbReference type="EMBL" id="JBBXMP010000012">
    <property type="protein sequence ID" value="KAL0069380.1"/>
    <property type="molecule type" value="Genomic_DNA"/>
</dbReference>
<proteinExistence type="predicted"/>
<organism evidence="2 3">
    <name type="scientific">Marasmius tenuissimus</name>
    <dbReference type="NCBI Taxonomy" id="585030"/>
    <lineage>
        <taxon>Eukaryota</taxon>
        <taxon>Fungi</taxon>
        <taxon>Dikarya</taxon>
        <taxon>Basidiomycota</taxon>
        <taxon>Agaricomycotina</taxon>
        <taxon>Agaricomycetes</taxon>
        <taxon>Agaricomycetidae</taxon>
        <taxon>Agaricales</taxon>
        <taxon>Marasmiineae</taxon>
        <taxon>Marasmiaceae</taxon>
        <taxon>Marasmius</taxon>
    </lineage>
</organism>
<feature type="compositionally biased region" description="Basic and acidic residues" evidence="1">
    <location>
        <begin position="491"/>
        <end position="509"/>
    </location>
</feature>
<dbReference type="Proteomes" id="UP001437256">
    <property type="component" value="Unassembled WGS sequence"/>
</dbReference>
<feature type="compositionally biased region" description="Low complexity" evidence="1">
    <location>
        <begin position="569"/>
        <end position="580"/>
    </location>
</feature>
<protein>
    <submittedName>
        <fullName evidence="2">Uncharacterized protein</fullName>
    </submittedName>
</protein>
<name>A0ABR3A793_9AGAR</name>
<feature type="compositionally biased region" description="Polar residues" evidence="1">
    <location>
        <begin position="475"/>
        <end position="487"/>
    </location>
</feature>
<feature type="region of interest" description="Disordered" evidence="1">
    <location>
        <begin position="1"/>
        <end position="25"/>
    </location>
</feature>
<feature type="region of interest" description="Disordered" evidence="1">
    <location>
        <begin position="472"/>
        <end position="606"/>
    </location>
</feature>
<comment type="caution">
    <text evidence="2">The sequence shown here is derived from an EMBL/GenBank/DDBJ whole genome shotgun (WGS) entry which is preliminary data.</text>
</comment>
<sequence>MSPSPDPETPATLNSKKRPGRPSSFTPEQLGLIEAYFPEWKQLLIDNNLQYGKEARKLDPKPVKDWLAKTIDAVYGEPAFRNLDMSSKNEKAWKKSIHDVFKNHRNNKLVSGNLKQLRDERVETMEVGCEERRMRAEKGFKVIADFQRGPRTAKQIFLDEEAEDIHKHALKLLEEDPLLNGCNAGANTRASTELWGEANQSVYEEKARKEADVSNVLRNRDNFAKGLHATLKAVATNGILGNVEFCVLLASRNADNEVSNMFIEVSSEPSSQKFMKDDPSGIRESFETAWCKWAQEKIKPNCPKPTMDERIPRNLAGVPILSGVSFEKASPETTREVLDNFLTVLWYRASGQKDVPYESIVNQPSDYYDTEAFILPVSLGHPQHVTQFHLYGLLDFFTRRDPSDPFVFRTVSRGVSDQTMTHVDPELVRADRAEPNPRQTEDGPSGVSGVQGIVNVQPLQTATNVDHRQVAFSPEKSQTDASSSSPSGKEVSNREMVKESAQPRHETVDRQSTATVEPGTRVLEQNGPSATIPTPPAAPKKHKVKAVKPRSSNSKTSRKVKTVRTDSTPEAPAMAEPEAAGNKRKRSEASESAISQPKRRWPGYTSVPNEEYLNKRAEALFDVQTPVDINAPRATRRGGQR</sequence>
<gene>
    <name evidence="2" type="ORF">AAF712_003403</name>
</gene>
<keyword evidence="3" id="KW-1185">Reference proteome</keyword>
<evidence type="ECO:0000313" key="2">
    <source>
        <dbReference type="EMBL" id="KAL0069380.1"/>
    </source>
</evidence>
<feature type="region of interest" description="Disordered" evidence="1">
    <location>
        <begin position="419"/>
        <end position="451"/>
    </location>
</feature>